<dbReference type="eggNOG" id="ENOG502RMIH">
    <property type="taxonomic scope" value="Eukaryota"/>
</dbReference>
<dbReference type="EMBL" id="GG698911">
    <property type="protein sequence ID" value="EEU39872.1"/>
    <property type="molecule type" value="Genomic_DNA"/>
</dbReference>
<evidence type="ECO:0000313" key="2">
    <source>
        <dbReference type="EMBL" id="EEU39872.1"/>
    </source>
</evidence>
<keyword evidence="1" id="KW-1133">Transmembrane helix</keyword>
<dbReference type="HOGENOM" id="CLU_909409_0_0_1"/>
<sequence>MGDENWPSMQPLAAAQGICRHSAEFSVLRTALFVMIPGAATMFSLVESCLLLNFFAAWPLQDLKHPTDQRHTYQTVQMHCILTEAGTECRDSVLTTAANILGILTFAFGLFLSFTALVTITRNADNEVRDLVMALDRTDVHLGDINAYLAQLETERDPIMKVMRPTVTGSYREFLQARDDIRDYLKEFAPEIAQEQPKPPNTMGINHGNTWPQNTTAPPQAGLDYNNNSYQTPQVPRKSSSLWTRSKWWYHKKETAAKMTRLESCRQHFNAIQLTLIARKMEQQKSSAESLCRAVDGLTPKSAYFE</sequence>
<keyword evidence="3" id="KW-1185">Reference proteome</keyword>
<evidence type="ECO:0000313" key="3">
    <source>
        <dbReference type="Proteomes" id="UP000005206"/>
    </source>
</evidence>
<dbReference type="InParanoid" id="C7Z7R3"/>
<dbReference type="Proteomes" id="UP000005206">
    <property type="component" value="Chromosome 4"/>
</dbReference>
<evidence type="ECO:0000256" key="1">
    <source>
        <dbReference type="SAM" id="Phobius"/>
    </source>
</evidence>
<proteinExistence type="predicted"/>
<reference evidence="2 3" key="1">
    <citation type="journal article" date="2009" name="PLoS Genet.">
        <title>The genome of Nectria haematococca: contribution of supernumerary chromosomes to gene expansion.</title>
        <authorList>
            <person name="Coleman J.J."/>
            <person name="Rounsley S.D."/>
            <person name="Rodriguez-Carres M."/>
            <person name="Kuo A."/>
            <person name="Wasmann C.C."/>
            <person name="Grimwood J."/>
            <person name="Schmutz J."/>
            <person name="Taga M."/>
            <person name="White G.J."/>
            <person name="Zhou S."/>
            <person name="Schwartz D.C."/>
            <person name="Freitag M."/>
            <person name="Ma L.J."/>
            <person name="Danchin E.G."/>
            <person name="Henrissat B."/>
            <person name="Coutinho P.M."/>
            <person name="Nelson D.R."/>
            <person name="Straney D."/>
            <person name="Napoli C.A."/>
            <person name="Barker B.M."/>
            <person name="Gribskov M."/>
            <person name="Rep M."/>
            <person name="Kroken S."/>
            <person name="Molnar I."/>
            <person name="Rensing C."/>
            <person name="Kennell J.C."/>
            <person name="Zamora J."/>
            <person name="Farman M.L."/>
            <person name="Selker E.U."/>
            <person name="Salamov A."/>
            <person name="Shapiro H."/>
            <person name="Pangilinan J."/>
            <person name="Lindquist E."/>
            <person name="Lamers C."/>
            <person name="Grigoriev I.V."/>
            <person name="Geiser D.M."/>
            <person name="Covert S.F."/>
            <person name="Temporini E."/>
            <person name="Vanetten H.D."/>
        </authorList>
    </citation>
    <scope>NUCLEOTIDE SEQUENCE [LARGE SCALE GENOMIC DNA]</scope>
    <source>
        <strain evidence="3">ATCC MYA-4622 / CBS 123669 / FGSC 9596 / NRRL 45880 / 77-13-4</strain>
    </source>
</reference>
<feature type="transmembrane region" description="Helical" evidence="1">
    <location>
        <begin position="100"/>
        <end position="120"/>
    </location>
</feature>
<dbReference type="OrthoDB" id="5329749at2759"/>
<dbReference type="AlphaFoldDB" id="C7Z7R3"/>
<name>C7Z7R3_FUSV7</name>
<gene>
    <name evidence="2" type="ORF">NECHADRAFT_79528</name>
</gene>
<keyword evidence="1" id="KW-0472">Membrane</keyword>
<keyword evidence="1" id="KW-0812">Transmembrane</keyword>
<dbReference type="GeneID" id="9672485"/>
<dbReference type="KEGG" id="nhe:NECHADRAFT_79528"/>
<dbReference type="RefSeq" id="XP_003045585.1">
    <property type="nucleotide sequence ID" value="XM_003045539.1"/>
</dbReference>
<feature type="transmembrane region" description="Helical" evidence="1">
    <location>
        <begin position="30"/>
        <end position="56"/>
    </location>
</feature>
<organism evidence="2 3">
    <name type="scientific">Fusarium vanettenii (strain ATCC MYA-4622 / CBS 123669 / FGSC 9596 / NRRL 45880 / 77-13-4)</name>
    <name type="common">Fusarium solani subsp. pisi</name>
    <dbReference type="NCBI Taxonomy" id="660122"/>
    <lineage>
        <taxon>Eukaryota</taxon>
        <taxon>Fungi</taxon>
        <taxon>Dikarya</taxon>
        <taxon>Ascomycota</taxon>
        <taxon>Pezizomycotina</taxon>
        <taxon>Sordariomycetes</taxon>
        <taxon>Hypocreomycetidae</taxon>
        <taxon>Hypocreales</taxon>
        <taxon>Nectriaceae</taxon>
        <taxon>Fusarium</taxon>
        <taxon>Fusarium solani species complex</taxon>
        <taxon>Fusarium vanettenii</taxon>
    </lineage>
</organism>
<protein>
    <submittedName>
        <fullName evidence="2">Uncharacterized protein</fullName>
    </submittedName>
</protein>
<accession>C7Z7R3</accession>
<dbReference type="VEuPathDB" id="FungiDB:NECHADRAFT_79528"/>